<dbReference type="PANTHER" id="PTHR15032">
    <property type="entry name" value="N-ACYL-PHOSPHATIDYLETHANOLAMINE-HYDROLYZING PHOSPHOLIPASE D"/>
    <property type="match status" value="1"/>
</dbReference>
<sequence>MKKTLLLVIITAIGVSMFFNWQELGQSPSGNDLTKIQSSKNYDLTQGRFINQEESNTPRKGSGLSYKLIKEWLTKGTERTPKKSLPQVTPQIELFLAQNEELNVIWFGHSSFLINMDGNIILVDPVFSEAASPIKSMIKRFQPPALSLEELPKVDYILISHDHYDHLDMESIKFFANKPVTFVTPLGVGSHLKKWGVNENNIVERDWWQDFTIGDFSFTATPAHHFSGRKGIDANKTLWASWVLKSAHHSVYFSGDSGYGSHFKEIGQRLGPFDVAFIESGQYNENWQDVHMLPQESVKAFKDLKAEKYFPIHWGMFELALHTWYEPIEQLYHYSQQENFELIAPKLGEIINTSKPTDHALWWHDVIHQKSFLAEETVKPLAEKAETIKVIAEY</sequence>
<keyword evidence="2" id="KW-0378">Hydrolase</keyword>
<protein>
    <submittedName>
        <fullName evidence="2">MBL fold metallo-hydrolase</fullName>
    </submittedName>
</protein>
<organism evidence="2 3">
    <name type="scientific">Litorilituus lipolyticus</name>
    <dbReference type="NCBI Taxonomy" id="2491017"/>
    <lineage>
        <taxon>Bacteria</taxon>
        <taxon>Pseudomonadati</taxon>
        <taxon>Pseudomonadota</taxon>
        <taxon>Gammaproteobacteria</taxon>
        <taxon>Alteromonadales</taxon>
        <taxon>Colwelliaceae</taxon>
        <taxon>Litorilituus</taxon>
    </lineage>
</organism>
<dbReference type="AlphaFoldDB" id="A0A502L583"/>
<name>A0A502L583_9GAMM</name>
<keyword evidence="3" id="KW-1185">Reference proteome</keyword>
<dbReference type="InterPro" id="IPR036866">
    <property type="entry name" value="RibonucZ/Hydroxyglut_hydro"/>
</dbReference>
<dbReference type="PANTHER" id="PTHR15032:SF4">
    <property type="entry name" value="N-ACYL-PHOSPHATIDYLETHANOLAMINE-HYDROLYZING PHOSPHOLIPASE D"/>
    <property type="match status" value="1"/>
</dbReference>
<dbReference type="Proteomes" id="UP000315303">
    <property type="component" value="Unassembled WGS sequence"/>
</dbReference>
<gene>
    <name evidence="2" type="ORF">EPA86_03225</name>
</gene>
<dbReference type="Pfam" id="PF12706">
    <property type="entry name" value="Lactamase_B_2"/>
    <property type="match status" value="1"/>
</dbReference>
<dbReference type="OrthoDB" id="9805728at2"/>
<proteinExistence type="predicted"/>
<accession>A0A502L583</accession>
<evidence type="ECO:0000313" key="3">
    <source>
        <dbReference type="Proteomes" id="UP000315303"/>
    </source>
</evidence>
<dbReference type="EMBL" id="SAWY01000005">
    <property type="protein sequence ID" value="TPH18139.1"/>
    <property type="molecule type" value="Genomic_DNA"/>
</dbReference>
<dbReference type="Gene3D" id="3.60.15.10">
    <property type="entry name" value="Ribonuclease Z/Hydroxyacylglutathione hydrolase-like"/>
    <property type="match status" value="1"/>
</dbReference>
<feature type="domain" description="Metallo-beta-lactamase" evidence="1">
    <location>
        <begin position="121"/>
        <end position="314"/>
    </location>
</feature>
<dbReference type="InterPro" id="IPR001279">
    <property type="entry name" value="Metallo-B-lactamas"/>
</dbReference>
<comment type="caution">
    <text evidence="2">The sequence shown here is derived from an EMBL/GenBank/DDBJ whole genome shotgun (WGS) entry which is preliminary data.</text>
</comment>
<reference evidence="2 3" key="1">
    <citation type="submission" date="2019-01" db="EMBL/GenBank/DDBJ databases">
        <title>Litorilituus lipolytica sp. nov., isolated from intertidal sand of the Yellow Sea in China.</title>
        <authorList>
            <person name="Liu A."/>
        </authorList>
    </citation>
    <scope>NUCLEOTIDE SEQUENCE [LARGE SCALE GENOMIC DNA]</scope>
    <source>
        <strain evidence="2 3">RZ04</strain>
    </source>
</reference>
<evidence type="ECO:0000259" key="1">
    <source>
        <dbReference type="Pfam" id="PF12706"/>
    </source>
</evidence>
<dbReference type="GO" id="GO:0016787">
    <property type="term" value="F:hydrolase activity"/>
    <property type="evidence" value="ECO:0007669"/>
    <property type="project" value="UniProtKB-KW"/>
</dbReference>
<evidence type="ECO:0000313" key="2">
    <source>
        <dbReference type="EMBL" id="TPH18139.1"/>
    </source>
</evidence>
<dbReference type="SUPFAM" id="SSF56281">
    <property type="entry name" value="Metallo-hydrolase/oxidoreductase"/>
    <property type="match status" value="1"/>
</dbReference>
<dbReference type="RefSeq" id="WP_140601830.1">
    <property type="nucleotide sequence ID" value="NZ_SAWY01000005.1"/>
</dbReference>
<dbReference type="GO" id="GO:0005737">
    <property type="term" value="C:cytoplasm"/>
    <property type="evidence" value="ECO:0007669"/>
    <property type="project" value="TreeGrafter"/>
</dbReference>